<dbReference type="GO" id="GO:0003724">
    <property type="term" value="F:RNA helicase activity"/>
    <property type="evidence" value="ECO:0007669"/>
    <property type="project" value="UniProtKB-EC"/>
</dbReference>
<evidence type="ECO:0000256" key="10">
    <source>
        <dbReference type="ARBA" id="ARBA00022946"/>
    </source>
</evidence>
<feature type="domain" description="Helicase C-terminal" evidence="15">
    <location>
        <begin position="375"/>
        <end position="537"/>
    </location>
</feature>
<dbReference type="AlphaFoldDB" id="A0A922ICB6"/>
<keyword evidence="10" id="KW-0809">Transit peptide</keyword>
<dbReference type="InterPro" id="IPR055206">
    <property type="entry name" value="DEXQc_SUV3"/>
</dbReference>
<dbReference type="Proteomes" id="UP000790347">
    <property type="component" value="Unassembled WGS sequence"/>
</dbReference>
<proteinExistence type="inferred from homology"/>
<dbReference type="Pfam" id="PF18147">
    <property type="entry name" value="Suv3_C_1"/>
    <property type="match status" value="1"/>
</dbReference>
<comment type="subcellular location">
    <subcellularLocation>
        <location evidence="3">Mitochondrion</location>
    </subcellularLocation>
</comment>
<dbReference type="Pfam" id="PF18114">
    <property type="entry name" value="Suv3_N"/>
    <property type="match status" value="1"/>
</dbReference>
<dbReference type="InterPro" id="IPR027417">
    <property type="entry name" value="P-loop_NTPase"/>
</dbReference>
<keyword evidence="6" id="KW-0547">Nucleotide-binding</keyword>
<dbReference type="FunFam" id="3.40.50.300:FF:000269">
    <property type="entry name" value="ATP-dependent RNA helicase SUPV3L1, mitochondrial"/>
    <property type="match status" value="1"/>
</dbReference>
<dbReference type="PROSITE" id="PS51194">
    <property type="entry name" value="HELICASE_CTER"/>
    <property type="match status" value="1"/>
</dbReference>
<keyword evidence="9" id="KW-0067">ATP-binding</keyword>
<dbReference type="InterPro" id="IPR001650">
    <property type="entry name" value="Helicase_C-like"/>
</dbReference>
<evidence type="ECO:0000313" key="17">
    <source>
        <dbReference type="Proteomes" id="UP000790347"/>
    </source>
</evidence>
<dbReference type="Pfam" id="PF12513">
    <property type="entry name" value="SUV3_C"/>
    <property type="match status" value="1"/>
</dbReference>
<evidence type="ECO:0000256" key="9">
    <source>
        <dbReference type="ARBA" id="ARBA00022840"/>
    </source>
</evidence>
<evidence type="ECO:0000256" key="8">
    <source>
        <dbReference type="ARBA" id="ARBA00022806"/>
    </source>
</evidence>
<dbReference type="Gene3D" id="1.20.58.1080">
    <property type="match status" value="1"/>
</dbReference>
<dbReference type="Pfam" id="PF00271">
    <property type="entry name" value="Helicase_C"/>
    <property type="match status" value="1"/>
</dbReference>
<name>A0A922ICB6_DERFA</name>
<comment type="similarity">
    <text evidence="4">Belongs to the helicase family.</text>
</comment>
<keyword evidence="7" id="KW-0378">Hydrolase</keyword>
<comment type="cofactor">
    <cofactor evidence="1">
        <name>Mn(2+)</name>
        <dbReference type="ChEBI" id="CHEBI:29035"/>
    </cofactor>
</comment>
<dbReference type="Gene3D" id="1.10.1740.140">
    <property type="match status" value="1"/>
</dbReference>
<dbReference type="GO" id="GO:0045025">
    <property type="term" value="C:mitochondrial degradosome"/>
    <property type="evidence" value="ECO:0007669"/>
    <property type="project" value="TreeGrafter"/>
</dbReference>
<dbReference type="PANTHER" id="PTHR12131:SF1">
    <property type="entry name" value="ATP-DEPENDENT RNA HELICASE SUPV3L1, MITOCHONDRIAL-RELATED"/>
    <property type="match status" value="1"/>
</dbReference>
<protein>
    <recommendedName>
        <fullName evidence="13">ATP-dependent RNA helicase SUV3 homolog, mitochondrial</fullName>
        <ecNumber evidence="5">3.6.4.13</ecNumber>
    </recommendedName>
</protein>
<dbReference type="PANTHER" id="PTHR12131">
    <property type="entry name" value="ATP-DEPENDENT RNA AND DNA HELICASE"/>
    <property type="match status" value="1"/>
</dbReference>
<dbReference type="InterPro" id="IPR041082">
    <property type="entry name" value="Suv3_C_1"/>
</dbReference>
<sequence>MRISLRCYLRSIPQCRIVTTNTPAILSRMVNIRIIDRPPHISLFNNNQISIRFCSSSSSSSSSLPSPNDNEIKDKDIDTLVQPGQDHSTQFSDEWGDIGEEITGRKLLKEEIIPLLNKFLQRPTVRQLAAENGLKPKLLIEAFSSFRKKILDSKILDPEIHILLSDILQGKGHVDDLFPSFIKHAKTIYPHIDCLDDLKKISDLRLPPNWYPEARTINRKFYFHCGPTNSGKTYSALNRFLESKSGIYCGPLKMLAVEVFQKANNAGVACDLITGEERRFSDENQSPSAHVSCTVEMSSVNQMYEVAIIDEIQMVRDPERGWAWTRALLGIAAEEIHLCGEKAALNLIIEILSTTGEVVQINEYKRLTELNVEDNALESLENVQPGDCIVCFSKRDIYNVSLKLERMGHNVATIYGTLPPATKLLQCSKYNNPNDPCNILVATDAIGMGLNLSIRRIIFYSLIKPTFNSKNEKTLDVIPVSQALQIAGRAGRYNTQYHQGYVTTYKPEDLPILKEVLASPIEDIEAAGLHPTLDQIEMFSFLLPNASLTNLLDIFVSLCQLNPYYFMCNIESIKFLAGILEHISLPLRARYVFCCAPVDNKSNFVCAMFLKYARQYSNNQPMTANWLCQTLKFPFRRPINMAELDHLLSVYDCLDLYLWLSYRFPDVFFDQESVRDIQRKLDEIILDGVLNITKLLRASGGGGGEHHKGQRMYNPQARFKQINMLLSNNDNSSTSNNNNNNTLNYKISSKIHHH</sequence>
<feature type="compositionally biased region" description="Low complexity" evidence="14">
    <location>
        <begin position="728"/>
        <end position="744"/>
    </location>
</feature>
<comment type="caution">
    <text evidence="16">The sequence shown here is derived from an EMBL/GenBank/DDBJ whole genome shotgun (WGS) entry which is preliminary data.</text>
</comment>
<dbReference type="Gene3D" id="1.20.272.40">
    <property type="match status" value="1"/>
</dbReference>
<keyword evidence="11" id="KW-0496">Mitochondrion</keyword>
<evidence type="ECO:0000256" key="2">
    <source>
        <dbReference type="ARBA" id="ARBA00001946"/>
    </source>
</evidence>
<evidence type="ECO:0000256" key="13">
    <source>
        <dbReference type="ARBA" id="ARBA00069703"/>
    </source>
</evidence>
<dbReference type="InterPro" id="IPR050699">
    <property type="entry name" value="RNA-DNA_Helicase"/>
</dbReference>
<evidence type="ECO:0000256" key="12">
    <source>
        <dbReference type="ARBA" id="ARBA00047984"/>
    </source>
</evidence>
<dbReference type="FunFam" id="3.40.50.300:FF:000446">
    <property type="entry name" value="ATP-dependent RNA helicase SUPV3L1, mitochondrial"/>
    <property type="match status" value="1"/>
</dbReference>
<evidence type="ECO:0000256" key="3">
    <source>
        <dbReference type="ARBA" id="ARBA00004173"/>
    </source>
</evidence>
<evidence type="ECO:0000256" key="6">
    <source>
        <dbReference type="ARBA" id="ARBA00022741"/>
    </source>
</evidence>
<dbReference type="SMART" id="SM00490">
    <property type="entry name" value="HELICc"/>
    <property type="match status" value="1"/>
</dbReference>
<evidence type="ECO:0000256" key="4">
    <source>
        <dbReference type="ARBA" id="ARBA00008708"/>
    </source>
</evidence>
<dbReference type="Pfam" id="PF22527">
    <property type="entry name" value="DEXQc_Suv3"/>
    <property type="match status" value="1"/>
</dbReference>
<evidence type="ECO:0000256" key="5">
    <source>
        <dbReference type="ARBA" id="ARBA00012552"/>
    </source>
</evidence>
<evidence type="ECO:0000313" key="16">
    <source>
        <dbReference type="EMBL" id="KAH9528874.1"/>
    </source>
</evidence>
<dbReference type="InterPro" id="IPR022192">
    <property type="entry name" value="SUV3_C"/>
</dbReference>
<evidence type="ECO:0000259" key="15">
    <source>
        <dbReference type="PROSITE" id="PS51194"/>
    </source>
</evidence>
<feature type="region of interest" description="Disordered" evidence="14">
    <location>
        <begin position="728"/>
        <end position="754"/>
    </location>
</feature>
<keyword evidence="8 16" id="KW-0347">Helicase</keyword>
<dbReference type="SUPFAM" id="SSF52540">
    <property type="entry name" value="P-loop containing nucleoside triphosphate hydrolases"/>
    <property type="match status" value="2"/>
</dbReference>
<accession>A0A922ICB6</accession>
<dbReference type="GO" id="GO:0016787">
    <property type="term" value="F:hydrolase activity"/>
    <property type="evidence" value="ECO:0007669"/>
    <property type="project" value="UniProtKB-KW"/>
</dbReference>
<dbReference type="InterPro" id="IPR044774">
    <property type="entry name" value="Suv3_DEXQc"/>
</dbReference>
<dbReference type="Gene3D" id="3.40.50.300">
    <property type="entry name" value="P-loop containing nucleotide triphosphate hydrolases"/>
    <property type="match status" value="2"/>
</dbReference>
<dbReference type="EC" id="3.6.4.13" evidence="5"/>
<dbReference type="GO" id="GO:0005524">
    <property type="term" value="F:ATP binding"/>
    <property type="evidence" value="ECO:0007669"/>
    <property type="project" value="UniProtKB-KW"/>
</dbReference>
<dbReference type="GO" id="GO:0000965">
    <property type="term" value="P:mitochondrial RNA 3'-end processing"/>
    <property type="evidence" value="ECO:0007669"/>
    <property type="project" value="TreeGrafter"/>
</dbReference>
<keyword evidence="17" id="KW-1185">Reference proteome</keyword>
<gene>
    <name evidence="16" type="primary">SUPV3L1</name>
    <name evidence="16" type="ORF">DERF_002781</name>
</gene>
<dbReference type="InterPro" id="IPR041453">
    <property type="entry name" value="Suv3_N"/>
</dbReference>
<evidence type="ECO:0000256" key="1">
    <source>
        <dbReference type="ARBA" id="ARBA00001936"/>
    </source>
</evidence>
<comment type="catalytic activity">
    <reaction evidence="12">
        <text>ATP + H2O = ADP + phosphate + H(+)</text>
        <dbReference type="Rhea" id="RHEA:13065"/>
        <dbReference type="ChEBI" id="CHEBI:15377"/>
        <dbReference type="ChEBI" id="CHEBI:15378"/>
        <dbReference type="ChEBI" id="CHEBI:30616"/>
        <dbReference type="ChEBI" id="CHEBI:43474"/>
        <dbReference type="ChEBI" id="CHEBI:456216"/>
        <dbReference type="EC" id="3.6.4.13"/>
    </reaction>
</comment>
<evidence type="ECO:0000256" key="11">
    <source>
        <dbReference type="ARBA" id="ARBA00023128"/>
    </source>
</evidence>
<organism evidence="16 17">
    <name type="scientific">Dermatophagoides farinae</name>
    <name type="common">American house dust mite</name>
    <dbReference type="NCBI Taxonomy" id="6954"/>
    <lineage>
        <taxon>Eukaryota</taxon>
        <taxon>Metazoa</taxon>
        <taxon>Ecdysozoa</taxon>
        <taxon>Arthropoda</taxon>
        <taxon>Chelicerata</taxon>
        <taxon>Arachnida</taxon>
        <taxon>Acari</taxon>
        <taxon>Acariformes</taxon>
        <taxon>Sarcoptiformes</taxon>
        <taxon>Astigmata</taxon>
        <taxon>Psoroptidia</taxon>
        <taxon>Analgoidea</taxon>
        <taxon>Pyroglyphidae</taxon>
        <taxon>Dermatophagoidinae</taxon>
        <taxon>Dermatophagoides</taxon>
    </lineage>
</organism>
<dbReference type="CDD" id="cd17913">
    <property type="entry name" value="DEXQc_Suv3"/>
    <property type="match status" value="1"/>
</dbReference>
<reference evidence="16" key="2">
    <citation type="journal article" date="2022" name="Res Sq">
        <title>Comparative Genomics Reveals Insights into the Divergent Evolution of Astigmatic Mites and Household Pest Adaptations.</title>
        <authorList>
            <person name="Xiong Q."/>
            <person name="Wan A.T.-Y."/>
            <person name="Liu X.-Y."/>
            <person name="Fung C.S.-H."/>
            <person name="Xiao X."/>
            <person name="Malainual N."/>
            <person name="Hou J."/>
            <person name="Wang L."/>
            <person name="Wang M."/>
            <person name="Yang K."/>
            <person name="Cui Y."/>
            <person name="Leung E."/>
            <person name="Nong W."/>
            <person name="Shin S.-K."/>
            <person name="Au S."/>
            <person name="Jeong K.Y."/>
            <person name="Chew F.T."/>
            <person name="Hui J."/>
            <person name="Leung T.F."/>
            <person name="Tungtrongchitr A."/>
            <person name="Zhong N."/>
            <person name="Liu Z."/>
            <person name="Tsui S."/>
        </authorList>
    </citation>
    <scope>NUCLEOTIDE SEQUENCE</scope>
    <source>
        <strain evidence="16">Derf</strain>
        <tissue evidence="16">Whole organism</tissue>
    </source>
</reference>
<dbReference type="CDD" id="cd18805">
    <property type="entry name" value="SF2_C_suv3"/>
    <property type="match status" value="1"/>
</dbReference>
<comment type="cofactor">
    <cofactor evidence="2">
        <name>Mg(2+)</name>
        <dbReference type="ChEBI" id="CHEBI:18420"/>
    </cofactor>
</comment>
<evidence type="ECO:0000256" key="7">
    <source>
        <dbReference type="ARBA" id="ARBA00022801"/>
    </source>
</evidence>
<dbReference type="FunFam" id="1.20.58.1080:FF:000001">
    <property type="entry name" value="ATP-dependent RNA helicase SUPV3L1, mitochondrial"/>
    <property type="match status" value="1"/>
</dbReference>
<dbReference type="EMBL" id="ASGP02000001">
    <property type="protein sequence ID" value="KAH9528874.1"/>
    <property type="molecule type" value="Genomic_DNA"/>
</dbReference>
<reference evidence="16" key="1">
    <citation type="submission" date="2013-05" db="EMBL/GenBank/DDBJ databases">
        <authorList>
            <person name="Yim A.K.Y."/>
            <person name="Chan T.F."/>
            <person name="Ji K.M."/>
            <person name="Liu X.Y."/>
            <person name="Zhou J.W."/>
            <person name="Li R.Q."/>
            <person name="Yang K.Y."/>
            <person name="Li J."/>
            <person name="Li M."/>
            <person name="Law P.T.W."/>
            <person name="Wu Y.L."/>
            <person name="Cai Z.L."/>
            <person name="Qin H."/>
            <person name="Bao Y."/>
            <person name="Leung R.K.K."/>
            <person name="Ng P.K.S."/>
            <person name="Zou J."/>
            <person name="Zhong X.J."/>
            <person name="Ran P.X."/>
            <person name="Zhong N.S."/>
            <person name="Liu Z.G."/>
            <person name="Tsui S.K.W."/>
        </authorList>
    </citation>
    <scope>NUCLEOTIDE SEQUENCE</scope>
    <source>
        <strain evidence="16">Derf</strain>
        <tissue evidence="16">Whole organism</tissue>
    </source>
</reference>
<evidence type="ECO:0000256" key="14">
    <source>
        <dbReference type="SAM" id="MobiDB-lite"/>
    </source>
</evidence>